<evidence type="ECO:0000313" key="2">
    <source>
        <dbReference type="Proteomes" id="UP001189429"/>
    </source>
</evidence>
<sequence length="231" mass="24975">MASASDVADGRCHFHEPYGDTHSWVLLDETLIAADGGSFRFAVFSADGTPAKLSFACCDWPEDFTTAYAMPDAECPFCGTMANFSSYSSHFYEAKDMAEYGGFPAAGSCGAIGDSFGGPSATQCPPAQVAEDWEQQPQSCILGCTGEECHSHNIFGDSHTLCSGSPPDRTSTITMLPPWQYSEVRPCTSRPLGTRGPTIWCRWRRHPNWSSATSRRALRSSLSAKCSPAQL</sequence>
<protein>
    <submittedName>
        <fullName evidence="1">Uncharacterized protein</fullName>
    </submittedName>
</protein>
<reference evidence="1" key="1">
    <citation type="submission" date="2023-10" db="EMBL/GenBank/DDBJ databases">
        <authorList>
            <person name="Chen Y."/>
            <person name="Shah S."/>
            <person name="Dougan E. K."/>
            <person name="Thang M."/>
            <person name="Chan C."/>
        </authorList>
    </citation>
    <scope>NUCLEOTIDE SEQUENCE [LARGE SCALE GENOMIC DNA]</scope>
</reference>
<gene>
    <name evidence="1" type="ORF">PCOR1329_LOCUS11419</name>
</gene>
<name>A0ABN9QG60_9DINO</name>
<keyword evidence="2" id="KW-1185">Reference proteome</keyword>
<proteinExistence type="predicted"/>
<evidence type="ECO:0000313" key="1">
    <source>
        <dbReference type="EMBL" id="CAK0804701.1"/>
    </source>
</evidence>
<accession>A0ABN9QG60</accession>
<comment type="caution">
    <text evidence="1">The sequence shown here is derived from an EMBL/GenBank/DDBJ whole genome shotgun (WGS) entry which is preliminary data.</text>
</comment>
<organism evidence="1 2">
    <name type="scientific">Prorocentrum cordatum</name>
    <dbReference type="NCBI Taxonomy" id="2364126"/>
    <lineage>
        <taxon>Eukaryota</taxon>
        <taxon>Sar</taxon>
        <taxon>Alveolata</taxon>
        <taxon>Dinophyceae</taxon>
        <taxon>Prorocentrales</taxon>
        <taxon>Prorocentraceae</taxon>
        <taxon>Prorocentrum</taxon>
    </lineage>
</organism>
<dbReference type="EMBL" id="CAUYUJ010003302">
    <property type="protein sequence ID" value="CAK0804701.1"/>
    <property type="molecule type" value="Genomic_DNA"/>
</dbReference>
<dbReference type="Proteomes" id="UP001189429">
    <property type="component" value="Unassembled WGS sequence"/>
</dbReference>